<gene>
    <name evidence="13" type="primary">thrS</name>
    <name evidence="15" type="ORF">A3A77_03510</name>
</gene>
<dbReference type="InterPro" id="IPR002320">
    <property type="entry name" value="Thr-tRNA-ligase_IIa"/>
</dbReference>
<dbReference type="Gene3D" id="3.30.930.10">
    <property type="entry name" value="Bira Bifunctional Protein, Domain 2"/>
    <property type="match status" value="1"/>
</dbReference>
<keyword evidence="8 13" id="KW-0067">ATP-binding</keyword>
<evidence type="ECO:0000313" key="15">
    <source>
        <dbReference type="EMBL" id="OGY14037.1"/>
    </source>
</evidence>
<dbReference type="EMBL" id="MHCC01000004">
    <property type="protein sequence ID" value="OGY14037.1"/>
    <property type="molecule type" value="Genomic_DNA"/>
</dbReference>
<evidence type="ECO:0000259" key="14">
    <source>
        <dbReference type="PROSITE" id="PS50862"/>
    </source>
</evidence>
<dbReference type="InterPro" id="IPR018163">
    <property type="entry name" value="Thr/Ala-tRNA-synth_IIc_edit"/>
</dbReference>
<evidence type="ECO:0000256" key="8">
    <source>
        <dbReference type="ARBA" id="ARBA00022840"/>
    </source>
</evidence>
<dbReference type="InterPro" id="IPR036621">
    <property type="entry name" value="Anticodon-bd_dom_sf"/>
</dbReference>
<organism evidence="15 16">
    <name type="scientific">Candidatus Blackburnbacteria bacterium RIFCSPLOWO2_01_FULL_40_20</name>
    <dbReference type="NCBI Taxonomy" id="1797519"/>
    <lineage>
        <taxon>Bacteria</taxon>
        <taxon>Candidatus Blackburniibacteriota</taxon>
    </lineage>
</organism>
<dbReference type="FunFam" id="3.30.930.10:FF:000002">
    <property type="entry name" value="Threonine--tRNA ligase"/>
    <property type="match status" value="1"/>
</dbReference>
<evidence type="ECO:0000256" key="13">
    <source>
        <dbReference type="HAMAP-Rule" id="MF_00184"/>
    </source>
</evidence>
<feature type="binding site" evidence="13">
    <location>
        <position position="452"/>
    </location>
    <ligand>
        <name>Zn(2+)</name>
        <dbReference type="ChEBI" id="CHEBI:29105"/>
        <note>catalytic</note>
    </ligand>
</feature>
<accession>A0A1G1VFE1</accession>
<evidence type="ECO:0000256" key="11">
    <source>
        <dbReference type="ARBA" id="ARBA00023146"/>
    </source>
</evidence>
<dbReference type="GO" id="GO:0000049">
    <property type="term" value="F:tRNA binding"/>
    <property type="evidence" value="ECO:0007669"/>
    <property type="project" value="UniProtKB-KW"/>
</dbReference>
<keyword evidence="11 13" id="KW-0030">Aminoacyl-tRNA synthetase</keyword>
<dbReference type="CDD" id="cd00860">
    <property type="entry name" value="ThrRS_anticodon"/>
    <property type="match status" value="1"/>
</dbReference>
<dbReference type="InterPro" id="IPR012947">
    <property type="entry name" value="tRNA_SAD"/>
</dbReference>
<comment type="caution">
    <text evidence="15">The sequence shown here is derived from an EMBL/GenBank/DDBJ whole genome shotgun (WGS) entry which is preliminary data.</text>
</comment>
<keyword evidence="4 13" id="KW-0436">Ligase</keyword>
<dbReference type="NCBIfam" id="TIGR00418">
    <property type="entry name" value="thrS"/>
    <property type="match status" value="1"/>
</dbReference>
<dbReference type="Gene3D" id="3.40.50.800">
    <property type="entry name" value="Anticodon-binding domain"/>
    <property type="match status" value="1"/>
</dbReference>
<dbReference type="PANTHER" id="PTHR11451:SF44">
    <property type="entry name" value="THREONINE--TRNA LIGASE, CHLOROPLASTIC_MITOCHONDRIAL 2"/>
    <property type="match status" value="1"/>
</dbReference>
<dbReference type="SUPFAM" id="SSF55186">
    <property type="entry name" value="ThrRS/AlaRS common domain"/>
    <property type="match status" value="1"/>
</dbReference>
<dbReference type="GO" id="GO:0005524">
    <property type="term" value="F:ATP binding"/>
    <property type="evidence" value="ECO:0007669"/>
    <property type="project" value="UniProtKB-UniRule"/>
</dbReference>
<evidence type="ECO:0000256" key="6">
    <source>
        <dbReference type="ARBA" id="ARBA00022741"/>
    </source>
</evidence>
<dbReference type="Pfam" id="PF03129">
    <property type="entry name" value="HGTP_anticodon"/>
    <property type="match status" value="1"/>
</dbReference>
<evidence type="ECO:0000256" key="5">
    <source>
        <dbReference type="ARBA" id="ARBA00022723"/>
    </source>
</evidence>
<sequence>MKEKSPDKLEQLRHSAAHLLAAAVLELYPGAKNTIGPAIENGFYYDFDFGDIKISEEDLPKIEAGMAGILKTWKEFERMEISAKEAREKFADNPYKIELIEELEKTGESITIYKSGNFEDLCRGGHVENPKKEIKAFKVLSVAGAYWRGSEKNQMLTRIYGTAFSTKEELEKHLELLEEAKKRDHKKLGPKLELFMFHETAPGMPYWLPKGTILLNELIGFWREEHRKRDYREIVSPILNKKELYVTSGHWEHYRENMFIAETEEKEIYGVKAMNCPNAMIVYQSKSRSYRDLPLRLSDTDPLHRYERSGTLNGLLRVREFRQDDAHIFVTEDQVKDEYKNIFEIVERFYSIFDLKYSFRLGTRPEAFMGDKETWDKAENSLKQILDESEKKYSVLEGDGAFYGPKVDILMKDSLSRDWQMGTIQLDFQIPRNFDLKYMDADGKEKTPITIHRVIYGSLERFMGILIEHTAGAFPVWLSPVQAVVLPISERNAEYAEKVATKLKAAGVRTELDSRSETLQSKIRDAQIQKIPYMLVVGNREEEAKTVAVRLRTGEDLGSIKVEEFATRSAQIIADKHGL</sequence>
<dbReference type="EC" id="6.1.1.3" evidence="13"/>
<dbReference type="PRINTS" id="PR01047">
    <property type="entry name" value="TRNASYNTHTHR"/>
</dbReference>
<comment type="subcellular location">
    <subcellularLocation>
        <location evidence="13">Cytoplasm</location>
    </subcellularLocation>
</comment>
<dbReference type="Proteomes" id="UP000178659">
    <property type="component" value="Unassembled WGS sequence"/>
</dbReference>
<evidence type="ECO:0000256" key="7">
    <source>
        <dbReference type="ARBA" id="ARBA00022833"/>
    </source>
</evidence>
<keyword evidence="7 13" id="KW-0862">Zinc</keyword>
<evidence type="ECO:0000256" key="12">
    <source>
        <dbReference type="ARBA" id="ARBA00049515"/>
    </source>
</evidence>
<keyword evidence="5 13" id="KW-0479">Metal-binding</keyword>
<dbReference type="Pfam" id="PF07973">
    <property type="entry name" value="tRNA_SAD"/>
    <property type="match status" value="1"/>
</dbReference>
<evidence type="ECO:0000256" key="2">
    <source>
        <dbReference type="ARBA" id="ARBA00022490"/>
    </source>
</evidence>
<dbReference type="PROSITE" id="PS50862">
    <property type="entry name" value="AA_TRNA_LIGASE_II"/>
    <property type="match status" value="1"/>
</dbReference>
<feature type="region of interest" description="Catalytic" evidence="13">
    <location>
        <begin position="184"/>
        <end position="475"/>
    </location>
</feature>
<feature type="binding site" evidence="13">
    <location>
        <position position="276"/>
    </location>
    <ligand>
        <name>Zn(2+)</name>
        <dbReference type="ChEBI" id="CHEBI:29105"/>
        <note>catalytic</note>
    </ligand>
</feature>
<dbReference type="InterPro" id="IPR002314">
    <property type="entry name" value="aa-tRNA-synt_IIb"/>
</dbReference>
<dbReference type="SMART" id="SM00863">
    <property type="entry name" value="tRNA_SAD"/>
    <property type="match status" value="1"/>
</dbReference>
<dbReference type="InterPro" id="IPR045864">
    <property type="entry name" value="aa-tRNA-synth_II/BPL/LPL"/>
</dbReference>
<comment type="cofactor">
    <cofactor evidence="13">
        <name>Zn(2+)</name>
        <dbReference type="ChEBI" id="CHEBI:29105"/>
    </cofactor>
    <text evidence="13">Binds 1 zinc ion per subunit.</text>
</comment>
<feature type="domain" description="Aminoacyl-transfer RNA synthetases class-II family profile" evidence="14">
    <location>
        <begin position="175"/>
        <end position="475"/>
    </location>
</feature>
<dbReference type="CDD" id="cd00771">
    <property type="entry name" value="ThrRS_core"/>
    <property type="match status" value="1"/>
</dbReference>
<dbReference type="HAMAP" id="MF_00184">
    <property type="entry name" value="Thr_tRNA_synth"/>
    <property type="match status" value="1"/>
</dbReference>
<dbReference type="GO" id="GO:0004829">
    <property type="term" value="F:threonine-tRNA ligase activity"/>
    <property type="evidence" value="ECO:0007669"/>
    <property type="project" value="UniProtKB-UniRule"/>
</dbReference>
<proteinExistence type="inferred from homology"/>
<feature type="binding site" evidence="13">
    <location>
        <position position="327"/>
    </location>
    <ligand>
        <name>Zn(2+)</name>
        <dbReference type="ChEBI" id="CHEBI:29105"/>
        <note>catalytic</note>
    </ligand>
</feature>
<evidence type="ECO:0000256" key="10">
    <source>
        <dbReference type="ARBA" id="ARBA00022917"/>
    </source>
</evidence>
<evidence type="ECO:0000256" key="1">
    <source>
        <dbReference type="ARBA" id="ARBA00008226"/>
    </source>
</evidence>
<dbReference type="InterPro" id="IPR006195">
    <property type="entry name" value="aa-tRNA-synth_II"/>
</dbReference>
<dbReference type="SUPFAM" id="SSF55681">
    <property type="entry name" value="Class II aaRS and biotin synthetases"/>
    <property type="match status" value="1"/>
</dbReference>
<evidence type="ECO:0000256" key="4">
    <source>
        <dbReference type="ARBA" id="ARBA00022598"/>
    </source>
</evidence>
<comment type="similarity">
    <text evidence="1 13">Belongs to the class-II aminoacyl-tRNA synthetase family.</text>
</comment>
<comment type="catalytic activity">
    <reaction evidence="12 13">
        <text>tRNA(Thr) + L-threonine + ATP = L-threonyl-tRNA(Thr) + AMP + diphosphate + H(+)</text>
        <dbReference type="Rhea" id="RHEA:24624"/>
        <dbReference type="Rhea" id="RHEA-COMP:9670"/>
        <dbReference type="Rhea" id="RHEA-COMP:9704"/>
        <dbReference type="ChEBI" id="CHEBI:15378"/>
        <dbReference type="ChEBI" id="CHEBI:30616"/>
        <dbReference type="ChEBI" id="CHEBI:33019"/>
        <dbReference type="ChEBI" id="CHEBI:57926"/>
        <dbReference type="ChEBI" id="CHEBI:78442"/>
        <dbReference type="ChEBI" id="CHEBI:78534"/>
        <dbReference type="ChEBI" id="CHEBI:456215"/>
        <dbReference type="EC" id="6.1.1.3"/>
    </reaction>
</comment>
<dbReference type="AlphaFoldDB" id="A0A1G1VFE1"/>
<dbReference type="FunFam" id="3.30.980.10:FF:000005">
    <property type="entry name" value="Threonyl-tRNA synthetase, mitochondrial"/>
    <property type="match status" value="1"/>
</dbReference>
<keyword evidence="2 13" id="KW-0963">Cytoplasm</keyword>
<keyword evidence="6 13" id="KW-0547">Nucleotide-binding</keyword>
<protein>
    <recommendedName>
        <fullName evidence="13">Threonine--tRNA ligase</fullName>
        <ecNumber evidence="13">6.1.1.3</ecNumber>
    </recommendedName>
    <alternativeName>
        <fullName evidence="13">Threonyl-tRNA synthetase</fullName>
        <shortName evidence="13">ThrRS</shortName>
    </alternativeName>
</protein>
<dbReference type="Pfam" id="PF00587">
    <property type="entry name" value="tRNA-synt_2b"/>
    <property type="match status" value="1"/>
</dbReference>
<name>A0A1G1VFE1_9BACT</name>
<reference evidence="15 16" key="1">
    <citation type="journal article" date="2016" name="Nat. Commun.">
        <title>Thousands of microbial genomes shed light on interconnected biogeochemical processes in an aquifer system.</title>
        <authorList>
            <person name="Anantharaman K."/>
            <person name="Brown C.T."/>
            <person name="Hug L.A."/>
            <person name="Sharon I."/>
            <person name="Castelle C.J."/>
            <person name="Probst A.J."/>
            <person name="Thomas B.C."/>
            <person name="Singh A."/>
            <person name="Wilkins M.J."/>
            <person name="Karaoz U."/>
            <person name="Brodie E.L."/>
            <person name="Williams K.H."/>
            <person name="Hubbard S.S."/>
            <person name="Banfield J.F."/>
        </authorList>
    </citation>
    <scope>NUCLEOTIDE SEQUENCE [LARGE SCALE GENOMIC DNA]</scope>
</reference>
<keyword evidence="3 13" id="KW-0820">tRNA-binding</keyword>
<dbReference type="InterPro" id="IPR004154">
    <property type="entry name" value="Anticodon-bd"/>
</dbReference>
<dbReference type="GO" id="GO:0006435">
    <property type="term" value="P:threonyl-tRNA aminoacylation"/>
    <property type="evidence" value="ECO:0007669"/>
    <property type="project" value="UniProtKB-UniRule"/>
</dbReference>
<dbReference type="GO" id="GO:0005737">
    <property type="term" value="C:cytoplasm"/>
    <property type="evidence" value="ECO:0007669"/>
    <property type="project" value="UniProtKB-SubCell"/>
</dbReference>
<dbReference type="InterPro" id="IPR047246">
    <property type="entry name" value="ThrRS_anticodon"/>
</dbReference>
<dbReference type="FunFam" id="3.40.50.800:FF:000001">
    <property type="entry name" value="Threonine--tRNA ligase"/>
    <property type="match status" value="1"/>
</dbReference>
<dbReference type="SUPFAM" id="SSF52954">
    <property type="entry name" value="Class II aaRS ABD-related"/>
    <property type="match status" value="1"/>
</dbReference>
<keyword evidence="9 13" id="KW-0694">RNA-binding</keyword>
<evidence type="ECO:0000313" key="16">
    <source>
        <dbReference type="Proteomes" id="UP000178659"/>
    </source>
</evidence>
<dbReference type="Gene3D" id="3.30.54.20">
    <property type="match status" value="1"/>
</dbReference>
<dbReference type="GO" id="GO:0046872">
    <property type="term" value="F:metal ion binding"/>
    <property type="evidence" value="ECO:0007669"/>
    <property type="project" value="UniProtKB-KW"/>
</dbReference>
<evidence type="ECO:0000256" key="3">
    <source>
        <dbReference type="ARBA" id="ARBA00022555"/>
    </source>
</evidence>
<keyword evidence="10 13" id="KW-0648">Protein biosynthesis</keyword>
<evidence type="ECO:0000256" key="9">
    <source>
        <dbReference type="ARBA" id="ARBA00022884"/>
    </source>
</evidence>
<dbReference type="InterPro" id="IPR033728">
    <property type="entry name" value="ThrRS_core"/>
</dbReference>
<comment type="subunit">
    <text evidence="13">Homodimer.</text>
</comment>
<dbReference type="PANTHER" id="PTHR11451">
    <property type="entry name" value="THREONINE-TRNA LIGASE"/>
    <property type="match status" value="1"/>
</dbReference>
<dbReference type="Gene3D" id="3.30.980.10">
    <property type="entry name" value="Threonyl-trna Synthetase, Chain A, domain 2"/>
    <property type="match status" value="1"/>
</dbReference>